<sequence length="224" mass="24859">MFKLCLVLVLVIAVDANPAKSGSCSCSGNISASDVDRVHFAMNLEFTEAEFFLKGATGKGLDAYNATLAKGGPPPIGAKKANLDPITNRIIEEFGYQEIGHLRAITDMTGGIPRPLINLTRENFAVFMDRAVGRKSNPRFDPYANSLNYLLASYYIPYVGLTGYVGTIPYLVYFNIKKVINYDCVYIFSQEKSNMVLLLFTDLYLKILATQKPYYIICIKTKSS</sequence>
<dbReference type="GeneID" id="825448"/>
<protein>
    <submittedName>
        <fullName evidence="3">Desiccation-like protein</fullName>
    </submittedName>
</protein>
<dbReference type="OrthoDB" id="1001765at2759"/>
<keyword evidence="5 6" id="KW-1267">Proteomics identification</keyword>
<feature type="signal peptide" evidence="1">
    <location>
        <begin position="1"/>
        <end position="16"/>
    </location>
</feature>
<dbReference type="ExpressionAtlas" id="A0A1I9LR66">
    <property type="expression patterns" value="baseline and differential"/>
</dbReference>
<dbReference type="InterPro" id="IPR052965">
    <property type="entry name" value="Pigment-catalase-like"/>
</dbReference>
<dbReference type="Proteomes" id="UP000006548">
    <property type="component" value="Chromosome 3"/>
</dbReference>
<dbReference type="RefSeq" id="NP_001327071.1">
    <property type="nucleotide sequence ID" value="NM_001340170.1"/>
</dbReference>
<dbReference type="TAIR" id="AT3G62730"/>
<dbReference type="Araport" id="AT3G62730"/>
<keyword evidence="4" id="KW-1185">Reference proteome</keyword>
<evidence type="ECO:0007829" key="6">
    <source>
        <dbReference type="ProteomicsDB" id="A0A1I9LR66"/>
    </source>
</evidence>
<dbReference type="PANTHER" id="PTHR31694">
    <property type="entry name" value="DESICCATION-LIKE PROTEIN"/>
    <property type="match status" value="1"/>
</dbReference>
<evidence type="ECO:0000313" key="3">
    <source>
        <dbReference type="EMBL" id="ANM65074.1"/>
    </source>
</evidence>
<dbReference type="AlphaFoldDB" id="A0A1I9LR66"/>
<organism evidence="3 4">
    <name type="scientific">Arabidopsis thaliana</name>
    <name type="common">Mouse-ear cress</name>
    <dbReference type="NCBI Taxonomy" id="3702"/>
    <lineage>
        <taxon>Eukaryota</taxon>
        <taxon>Viridiplantae</taxon>
        <taxon>Streptophyta</taxon>
        <taxon>Embryophyta</taxon>
        <taxon>Tracheophyta</taxon>
        <taxon>Spermatophyta</taxon>
        <taxon>Magnoliopsida</taxon>
        <taxon>eudicotyledons</taxon>
        <taxon>Gunneridae</taxon>
        <taxon>Pentapetalae</taxon>
        <taxon>rosids</taxon>
        <taxon>malvids</taxon>
        <taxon>Brassicales</taxon>
        <taxon>Brassicaceae</taxon>
        <taxon>Camelineae</taxon>
        <taxon>Arabidopsis</taxon>
    </lineage>
</organism>
<dbReference type="PANTHER" id="PTHR31694:SF26">
    <property type="entry name" value="OS05G0151100 PROTEIN"/>
    <property type="match status" value="1"/>
</dbReference>
<reference evidence="4" key="2">
    <citation type="journal article" date="2017" name="Plant J.">
        <title>Araport11: a complete reannotation of the Arabidopsis thaliana reference genome.</title>
        <authorList>
            <person name="Cheng C.Y."/>
            <person name="Krishnakumar V."/>
            <person name="Chan A.P."/>
            <person name="Thibaud-Nissen F."/>
            <person name="Schobel S."/>
            <person name="Town C.D."/>
        </authorList>
    </citation>
    <scope>GENOME REANNOTATION</scope>
    <source>
        <strain evidence="4">cv. Columbia</strain>
    </source>
</reference>
<reference evidence="3 4" key="1">
    <citation type="journal article" date="2000" name="Nature">
        <title>Sequence and analysis of chromosome 3 of the plant Arabidopsis thaliana.</title>
        <authorList>
            <consortium name="European Union Chromosome 3 Arabidopsis Sequencing Consortium"/>
            <consortium name="Institute for Genomic Research"/>
            <consortium name="Kazusa DNA Research Institute"/>
            <person name="Salanoubat M."/>
            <person name="Lemcke K."/>
            <person name="Rieger M."/>
            <person name="Ansorge W."/>
            <person name="Unseld M."/>
            <person name="Fartmann B."/>
            <person name="Valle G."/>
            <person name="Blocker H."/>
            <person name="Perez-Alonso M."/>
            <person name="Obermaier B."/>
            <person name="Delseny M."/>
            <person name="Boutry M."/>
            <person name="Grivell L.A."/>
            <person name="Mache R."/>
            <person name="Puigdomenech P."/>
            <person name="De Simone V."/>
            <person name="Choisne N."/>
            <person name="Artiguenave F."/>
            <person name="Robert C."/>
            <person name="Brottier P."/>
            <person name="Wincker P."/>
            <person name="Cattolico L."/>
            <person name="Weissenbach J."/>
            <person name="Saurin W."/>
            <person name="Quetier F."/>
            <person name="Schafer M."/>
            <person name="Muller-Auer S."/>
            <person name="Gabel C."/>
            <person name="Fuchs M."/>
            <person name="Benes V."/>
            <person name="Wurmbach E."/>
            <person name="Drzonek H."/>
            <person name="Erfle H."/>
            <person name="Jordan N."/>
            <person name="Bangert S."/>
            <person name="Wiedelmann R."/>
            <person name="Kranz H."/>
            <person name="Voss H."/>
            <person name="Holland R."/>
            <person name="Brandt P."/>
            <person name="Nyakatura G."/>
            <person name="Vezzi A."/>
            <person name="D'Angelo M."/>
            <person name="Pallavicini A."/>
            <person name="Toppo S."/>
            <person name="Simionati B."/>
            <person name="Conrad A."/>
            <person name="Hornischer K."/>
            <person name="Kauer G."/>
            <person name="Lohnert T.H."/>
            <person name="Nordsiek G."/>
            <person name="Reichelt J."/>
            <person name="Scharfe M."/>
            <person name="Schon O."/>
            <person name="Bargues M."/>
            <person name="Terol J."/>
            <person name="Climent J."/>
            <person name="Navarro P."/>
            <person name="Collado C."/>
            <person name="Perez-Perez A."/>
            <person name="Ottenwalder B."/>
            <person name="Duchemin D."/>
            <person name="Cooke R."/>
            <person name="Laudie M."/>
            <person name="Berger-Llauro C."/>
            <person name="Purnelle B."/>
            <person name="Masuy D."/>
            <person name="de Haan M."/>
            <person name="Maarse A.C."/>
            <person name="Alcaraz J.P."/>
            <person name="Cottet A."/>
            <person name="Casacuberta E."/>
            <person name="Monfort A."/>
            <person name="Argiriou A."/>
            <person name="flores M."/>
            <person name="Liguori R."/>
            <person name="Vitale D."/>
            <person name="Mannhaupt G."/>
            <person name="Haase D."/>
            <person name="Schoof H."/>
            <person name="Rudd S."/>
            <person name="Zaccaria P."/>
            <person name="Mewes H.W."/>
            <person name="Mayer K.F."/>
            <person name="Kaul S."/>
            <person name="Town C.D."/>
            <person name="Koo H.L."/>
            <person name="Tallon L.J."/>
            <person name="Jenkins J."/>
            <person name="Rooney T."/>
            <person name="Rizzo M."/>
            <person name="Walts A."/>
            <person name="Utterback T."/>
            <person name="Fujii C.Y."/>
            <person name="Shea T.P."/>
            <person name="Creasy T.H."/>
            <person name="Haas B."/>
            <person name="Maiti R."/>
            <person name="Wu D."/>
            <person name="Peterson J."/>
            <person name="Van Aken S."/>
            <person name="Pai G."/>
            <person name="Militscher J."/>
            <person name="Sellers P."/>
            <person name="Gill J.E."/>
            <person name="Feldblyum T.V."/>
            <person name="Preuss D."/>
            <person name="Lin X."/>
            <person name="Nierman W.C."/>
            <person name="Salzberg S.L."/>
            <person name="White O."/>
            <person name="Venter J.C."/>
            <person name="Fraser C.M."/>
            <person name="Kaneko T."/>
            <person name="Nakamura Y."/>
            <person name="Sato S."/>
            <person name="Kato T."/>
            <person name="Asamizu E."/>
            <person name="Sasamoto S."/>
            <person name="Kimura T."/>
            <person name="Idesawa K."/>
            <person name="Kawashima K."/>
            <person name="Kishida Y."/>
            <person name="Kiyokawa C."/>
            <person name="Kohara M."/>
            <person name="Matsumoto M."/>
            <person name="Matsuno A."/>
            <person name="Muraki A."/>
            <person name="Nakayama S."/>
            <person name="Nakazaki N."/>
            <person name="Shinpo S."/>
            <person name="Takeuchi C."/>
            <person name="Wada T."/>
            <person name="Watanabe A."/>
            <person name="Yamada M."/>
            <person name="Yasuda M."/>
            <person name="Tabata S."/>
        </authorList>
    </citation>
    <scope>NUCLEOTIDE SEQUENCE [LARGE SCALE GENOMIC DNA]</scope>
    <source>
        <strain evidence="4">cv. Columbia</strain>
    </source>
</reference>
<feature type="chain" id="PRO_5009605532" evidence="1">
    <location>
        <begin position="17"/>
        <end position="224"/>
    </location>
</feature>
<evidence type="ECO:0000313" key="4">
    <source>
        <dbReference type="Proteomes" id="UP000006548"/>
    </source>
</evidence>
<name>A0A1I9LR66_ARATH</name>
<dbReference type="Pfam" id="PF13668">
    <property type="entry name" value="Ferritin_2"/>
    <property type="match status" value="1"/>
</dbReference>
<keyword evidence="1" id="KW-0732">Signal</keyword>
<dbReference type="EMBL" id="CP002686">
    <property type="protein sequence ID" value="ANM65074.1"/>
    <property type="molecule type" value="Genomic_DNA"/>
</dbReference>
<proteinExistence type="evidence at protein level"/>
<accession>A0A1I9LR66</accession>
<evidence type="ECO:0007829" key="5">
    <source>
        <dbReference type="PeptideAtlas" id="A0A1I9LR66"/>
    </source>
</evidence>
<gene>
    <name evidence="2 3" type="ordered locus">At3g62730</name>
</gene>
<evidence type="ECO:0000313" key="2">
    <source>
        <dbReference type="Araport" id="AT3G62730"/>
    </source>
</evidence>
<evidence type="ECO:0000256" key="1">
    <source>
        <dbReference type="SAM" id="SignalP"/>
    </source>
</evidence>
<dbReference type="KEGG" id="ath:AT3G62730"/>